<dbReference type="GO" id="GO:0003700">
    <property type="term" value="F:DNA-binding transcription factor activity"/>
    <property type="evidence" value="ECO:0007669"/>
    <property type="project" value="TreeGrafter"/>
</dbReference>
<sequence length="189" mass="20902">MPRAEREQQMVEVAEEIFADRGFLATSMDDVAEGVGVSKPMIYEYFGSKEGLFVACIRAARAELLNVTLASVVGVNSAEEALRRGLTAFFAFTDSHRRSWKLLQAEAAVAGPEAVAEIEAVRRQQTAVNTTLFESFLPDVPHNELEAYAEIVVGACERLSLWYVQRDDVDAAGAAEILMRMVWFGLRPL</sequence>
<keyword evidence="2 4" id="KW-0238">DNA-binding</keyword>
<comment type="caution">
    <text evidence="6">The sequence shown here is derived from an EMBL/GenBank/DDBJ whole genome shotgun (WGS) entry which is preliminary data.</text>
</comment>
<organism evidence="6 7">
    <name type="scientific">Actinophytocola oryzae</name>
    <dbReference type="NCBI Taxonomy" id="502181"/>
    <lineage>
        <taxon>Bacteria</taxon>
        <taxon>Bacillati</taxon>
        <taxon>Actinomycetota</taxon>
        <taxon>Actinomycetes</taxon>
        <taxon>Pseudonocardiales</taxon>
        <taxon>Pseudonocardiaceae</taxon>
    </lineage>
</organism>
<dbReference type="InterPro" id="IPR054129">
    <property type="entry name" value="DesT_TetR_C"/>
</dbReference>
<dbReference type="GO" id="GO:0000976">
    <property type="term" value="F:transcription cis-regulatory region binding"/>
    <property type="evidence" value="ECO:0007669"/>
    <property type="project" value="TreeGrafter"/>
</dbReference>
<dbReference type="SUPFAM" id="SSF46689">
    <property type="entry name" value="Homeodomain-like"/>
    <property type="match status" value="1"/>
</dbReference>
<feature type="DNA-binding region" description="H-T-H motif" evidence="4">
    <location>
        <begin position="27"/>
        <end position="46"/>
    </location>
</feature>
<keyword evidence="7" id="KW-1185">Reference proteome</keyword>
<name>A0A4V3FTP7_9PSEU</name>
<evidence type="ECO:0000256" key="3">
    <source>
        <dbReference type="ARBA" id="ARBA00023163"/>
    </source>
</evidence>
<proteinExistence type="predicted"/>
<evidence type="ECO:0000256" key="1">
    <source>
        <dbReference type="ARBA" id="ARBA00023015"/>
    </source>
</evidence>
<dbReference type="InterPro" id="IPR001647">
    <property type="entry name" value="HTH_TetR"/>
</dbReference>
<protein>
    <submittedName>
        <fullName evidence="6">TetR family transcriptional regulator</fullName>
    </submittedName>
</protein>
<dbReference type="InterPro" id="IPR036271">
    <property type="entry name" value="Tet_transcr_reg_TetR-rel_C_sf"/>
</dbReference>
<dbReference type="Pfam" id="PF00440">
    <property type="entry name" value="TetR_N"/>
    <property type="match status" value="1"/>
</dbReference>
<dbReference type="GO" id="GO:0045892">
    <property type="term" value="P:negative regulation of DNA-templated transcription"/>
    <property type="evidence" value="ECO:0007669"/>
    <property type="project" value="UniProtKB-ARBA"/>
</dbReference>
<evidence type="ECO:0000256" key="2">
    <source>
        <dbReference type="ARBA" id="ARBA00023125"/>
    </source>
</evidence>
<evidence type="ECO:0000313" key="7">
    <source>
        <dbReference type="Proteomes" id="UP000294927"/>
    </source>
</evidence>
<dbReference type="Proteomes" id="UP000294927">
    <property type="component" value="Unassembled WGS sequence"/>
</dbReference>
<dbReference type="Pfam" id="PF21943">
    <property type="entry name" value="TetR_C_46"/>
    <property type="match status" value="1"/>
</dbReference>
<dbReference type="InterPro" id="IPR023772">
    <property type="entry name" value="DNA-bd_HTH_TetR-type_CS"/>
</dbReference>
<dbReference type="OrthoDB" id="3767959at2"/>
<dbReference type="AlphaFoldDB" id="A0A4V3FTP7"/>
<feature type="domain" description="HTH tetR-type" evidence="5">
    <location>
        <begin position="4"/>
        <end position="64"/>
    </location>
</feature>
<evidence type="ECO:0000259" key="5">
    <source>
        <dbReference type="PROSITE" id="PS50977"/>
    </source>
</evidence>
<dbReference type="PROSITE" id="PS50977">
    <property type="entry name" value="HTH_TETR_2"/>
    <property type="match status" value="1"/>
</dbReference>
<accession>A0A4V3FTP7</accession>
<dbReference type="PROSITE" id="PS01081">
    <property type="entry name" value="HTH_TETR_1"/>
    <property type="match status" value="1"/>
</dbReference>
<dbReference type="PANTHER" id="PTHR30055">
    <property type="entry name" value="HTH-TYPE TRANSCRIPTIONAL REGULATOR RUTR"/>
    <property type="match status" value="1"/>
</dbReference>
<dbReference type="InterPro" id="IPR009057">
    <property type="entry name" value="Homeodomain-like_sf"/>
</dbReference>
<dbReference type="EMBL" id="SOCP01000005">
    <property type="protein sequence ID" value="TDV52181.1"/>
    <property type="molecule type" value="Genomic_DNA"/>
</dbReference>
<keyword evidence="3" id="KW-0804">Transcription</keyword>
<dbReference type="InterPro" id="IPR050109">
    <property type="entry name" value="HTH-type_TetR-like_transc_reg"/>
</dbReference>
<evidence type="ECO:0000313" key="6">
    <source>
        <dbReference type="EMBL" id="TDV52181.1"/>
    </source>
</evidence>
<reference evidence="6 7" key="1">
    <citation type="submission" date="2019-03" db="EMBL/GenBank/DDBJ databases">
        <title>Genomic Encyclopedia of Archaeal and Bacterial Type Strains, Phase II (KMG-II): from individual species to whole genera.</title>
        <authorList>
            <person name="Goeker M."/>
        </authorList>
    </citation>
    <scope>NUCLEOTIDE SEQUENCE [LARGE SCALE GENOMIC DNA]</scope>
    <source>
        <strain evidence="6 7">DSM 45499</strain>
    </source>
</reference>
<keyword evidence="1" id="KW-0805">Transcription regulation</keyword>
<dbReference type="FunFam" id="1.10.10.60:FF:000141">
    <property type="entry name" value="TetR family transcriptional regulator"/>
    <property type="match status" value="1"/>
</dbReference>
<dbReference type="PANTHER" id="PTHR30055:SF158">
    <property type="entry name" value="POSSIBLE TRANSCRIPTIONAL REGULATORY PROTEIN (PROBABLY TETR-FAMILY)"/>
    <property type="match status" value="1"/>
</dbReference>
<dbReference type="PRINTS" id="PR00455">
    <property type="entry name" value="HTHTETR"/>
</dbReference>
<dbReference type="Gene3D" id="1.10.357.10">
    <property type="entry name" value="Tetracycline Repressor, domain 2"/>
    <property type="match status" value="1"/>
</dbReference>
<evidence type="ECO:0000256" key="4">
    <source>
        <dbReference type="PROSITE-ProRule" id="PRU00335"/>
    </source>
</evidence>
<dbReference type="SUPFAM" id="SSF48498">
    <property type="entry name" value="Tetracyclin repressor-like, C-terminal domain"/>
    <property type="match status" value="1"/>
</dbReference>
<gene>
    <name evidence="6" type="ORF">CLV71_105312</name>
</gene>